<dbReference type="EMBL" id="JAHYQA010000015">
    <property type="protein sequence ID" value="MCE9239692.1"/>
    <property type="molecule type" value="Genomic_DNA"/>
</dbReference>
<comment type="cofactor">
    <cofactor evidence="1">
        <name>Ca(2+)</name>
        <dbReference type="ChEBI" id="CHEBI:29108"/>
    </cofactor>
</comment>
<evidence type="ECO:0000256" key="1">
    <source>
        <dbReference type="ARBA" id="ARBA00001913"/>
    </source>
</evidence>
<evidence type="ECO:0000256" key="5">
    <source>
        <dbReference type="ARBA" id="ARBA00023295"/>
    </source>
</evidence>
<evidence type="ECO:0000313" key="10">
    <source>
        <dbReference type="EMBL" id="UYU69999.1"/>
    </source>
</evidence>
<accession>A0A0N7IAX9</accession>
<dbReference type="PANTHER" id="PTHR35803">
    <property type="entry name" value="GLUCAN 1,4-ALPHA-GLUCOSIDASE SUSB-RELATED"/>
    <property type="match status" value="1"/>
</dbReference>
<organism evidence="10 11">
    <name type="scientific">Bacteroides thetaiotaomicron</name>
    <dbReference type="NCBI Taxonomy" id="818"/>
    <lineage>
        <taxon>Bacteria</taxon>
        <taxon>Pseudomonadati</taxon>
        <taxon>Bacteroidota</taxon>
        <taxon>Bacteroidia</taxon>
        <taxon>Bacteroidales</taxon>
        <taxon>Bacteroidaceae</taxon>
        <taxon>Bacteroides</taxon>
    </lineage>
</organism>
<dbReference type="Gene3D" id="2.60.40.1180">
    <property type="entry name" value="Golgi alpha-mannosidase II"/>
    <property type="match status" value="1"/>
</dbReference>
<keyword evidence="3 10" id="KW-0378">Hydrolase</keyword>
<evidence type="ECO:0000313" key="11">
    <source>
        <dbReference type="Proteomes" id="UP001156216"/>
    </source>
</evidence>
<dbReference type="InterPro" id="IPR019563">
    <property type="entry name" value="GH97_catalytic"/>
</dbReference>
<dbReference type="RefSeq" id="WP_061473604.1">
    <property type="nucleotide sequence ID" value="NZ_BQNN01000001.1"/>
</dbReference>
<name>A0A0N7IAX9_BACT4</name>
<dbReference type="Proteomes" id="UP001200544">
    <property type="component" value="Unassembled WGS sequence"/>
</dbReference>
<evidence type="ECO:0000256" key="4">
    <source>
        <dbReference type="ARBA" id="ARBA00022837"/>
    </source>
</evidence>
<dbReference type="SUPFAM" id="SSF51445">
    <property type="entry name" value="(Trans)glycosidases"/>
    <property type="match status" value="1"/>
</dbReference>
<feature type="domain" description="Glycosyl-hydrolase 97 N-terminal" evidence="7">
    <location>
        <begin position="32"/>
        <end position="284"/>
    </location>
</feature>
<reference evidence="10" key="1">
    <citation type="submission" date="2021-06" db="EMBL/GenBank/DDBJ databases">
        <title>Interrogation of the integrated mobile genetic elements in gut-associated Bacteroides with a consensus prediction approach.</title>
        <authorList>
            <person name="Campbell D.E."/>
            <person name="Leigh J.R."/>
            <person name="Kim T."/>
            <person name="England W."/>
            <person name="Whitaker R.J."/>
            <person name="Degnan P.H."/>
        </authorList>
    </citation>
    <scope>NUCLEOTIDE SEQUENCE</scope>
    <source>
        <strain evidence="10">VPI-BTDOT2</strain>
    </source>
</reference>
<dbReference type="GO" id="GO:0016798">
    <property type="term" value="F:hydrolase activity, acting on glycosyl bonds"/>
    <property type="evidence" value="ECO:0007669"/>
    <property type="project" value="UniProtKB-KW"/>
</dbReference>
<dbReference type="PANTHER" id="PTHR35803:SF2">
    <property type="entry name" value="RETAINING ALPHA-GALACTOSIDASE"/>
    <property type="match status" value="1"/>
</dbReference>
<evidence type="ECO:0000313" key="9">
    <source>
        <dbReference type="EMBL" id="MCE9239692.1"/>
    </source>
</evidence>
<proteinExistence type="predicted"/>
<evidence type="ECO:0000256" key="3">
    <source>
        <dbReference type="ARBA" id="ARBA00022801"/>
    </source>
</evidence>
<evidence type="ECO:0000256" key="2">
    <source>
        <dbReference type="ARBA" id="ARBA00011245"/>
    </source>
</evidence>
<keyword evidence="5" id="KW-0326">Glycosidase</keyword>
<reference evidence="9" key="2">
    <citation type="submission" date="2021-07" db="EMBL/GenBank/DDBJ databases">
        <title>Comparative genomics of Bacteroides fragilis group isolates reveals species-dependent resistance mechanisms and validates clinical tools for resistance prediction.</title>
        <authorList>
            <person name="Wallace M.J."/>
            <person name="Jean S."/>
            <person name="Wallace M.A."/>
            <person name="Carey-Ann B.D."/>
            <person name="Dantas G."/>
        </authorList>
    </citation>
    <scope>NUCLEOTIDE SEQUENCE</scope>
    <source>
        <strain evidence="9">BJH_160</strain>
    </source>
</reference>
<dbReference type="InterPro" id="IPR052720">
    <property type="entry name" value="Glycosyl_hydrolase_97"/>
</dbReference>
<dbReference type="InterPro" id="IPR013780">
    <property type="entry name" value="Glyco_hydro_b"/>
</dbReference>
<dbReference type="KEGG" id="btho:Btheta7330_04623"/>
<feature type="domain" description="Glycosyl-hydrolase 97 C-terminal oligomerisation" evidence="8">
    <location>
        <begin position="545"/>
        <end position="638"/>
    </location>
</feature>
<gene>
    <name evidence="9" type="ORF">K0H07_21370</name>
    <name evidence="10" type="ORF">KQP59_17150</name>
</gene>
<dbReference type="InterPro" id="IPR014718">
    <property type="entry name" value="GH-type_carb-bd"/>
</dbReference>
<sequence length="638" mass="72646">MKHSFNCLSYELLLYVLICIPFCSCSQKDTGVISPNGKICLSVEIKEDTEKDGFGKVFFNVEYKDGKTSRRVLSDTRIGLETQLMSFTDNIRLKSVSGTKLIEDDYVMLTGKRSHCQNRGNERIFRFENEKAETLDIVFRAYDDGIVFRYSLPSVQDKDSLTSEHTAYYIPEGTKRWIQNYSVGYEGFYPLKTRAERGKDNMWGYPLLLEPADSLFVLITEANILRGHSGSRLYNGNDMNQYQVRMTDDKLALGDSFTSPWRVLMIGSLSDVVESTLVTDVSEPNKISDTSWIMPGSASWVYWAHNHGSKNFKIVKDYIDLAVDMKWPYSLIDAEWNEMSNGGDIEDLITYSLSRNIKPMIWYNSSTAWMGPGPLYRLNSKENRIKEYTWLQKSGVVGVKIDFFPDDYSSNMDYYIDLLEDAAKYKLMVNFHGATIPRGWQRTYPHLMTMEAVYGAEWYNNKPILTDRAAEHNVTLPFTRNVIGSMDYTPGTFSDSQHPHITTCGHELALSVVFESALQHMPDRPEVYSSLPRKVREFLSGLPTAWDDTKLLCGYPGTDIVLARRKGDVWYIGGLNGTNENKILSFSLAPLQVEGKTMDVFKDGVDDKSFAIEENIQLSNDKMDMSCLPRGGFVAVIK</sequence>
<dbReference type="Proteomes" id="UP001156216">
    <property type="component" value="Chromosome"/>
</dbReference>
<dbReference type="Pfam" id="PF14508">
    <property type="entry name" value="GH97_N"/>
    <property type="match status" value="1"/>
</dbReference>
<protein>
    <submittedName>
        <fullName evidence="10">Glycoside hydrolase family 97 protein</fullName>
    </submittedName>
</protein>
<dbReference type="Pfam" id="PF10566">
    <property type="entry name" value="Glyco_hydro_97"/>
    <property type="match status" value="1"/>
</dbReference>
<dbReference type="Gene3D" id="2.70.98.10">
    <property type="match status" value="1"/>
</dbReference>
<dbReference type="Pfam" id="PF14509">
    <property type="entry name" value="GH97_C"/>
    <property type="match status" value="1"/>
</dbReference>
<evidence type="ECO:0000259" key="8">
    <source>
        <dbReference type="Pfam" id="PF14509"/>
    </source>
</evidence>
<comment type="subunit">
    <text evidence="2">Monomer.</text>
</comment>
<evidence type="ECO:0000259" key="7">
    <source>
        <dbReference type="Pfam" id="PF14508"/>
    </source>
</evidence>
<keyword evidence="4" id="KW-0106">Calcium</keyword>
<dbReference type="EMBL" id="CP083681">
    <property type="protein sequence ID" value="UYU69999.1"/>
    <property type="molecule type" value="Genomic_DNA"/>
</dbReference>
<feature type="domain" description="Glycosyl-hydrolase 97 catalytic" evidence="6">
    <location>
        <begin position="306"/>
        <end position="453"/>
    </location>
</feature>
<dbReference type="InterPro" id="IPR013785">
    <property type="entry name" value="Aldolase_TIM"/>
</dbReference>
<dbReference type="InterPro" id="IPR029483">
    <property type="entry name" value="GH97_C"/>
</dbReference>
<dbReference type="AlphaFoldDB" id="A0A0N7IAX9"/>
<dbReference type="Gene3D" id="3.20.20.70">
    <property type="entry name" value="Aldolase class I"/>
    <property type="match status" value="1"/>
</dbReference>
<dbReference type="InterPro" id="IPR017853">
    <property type="entry name" value="GH"/>
</dbReference>
<dbReference type="InterPro" id="IPR029486">
    <property type="entry name" value="GH97_N"/>
</dbReference>
<dbReference type="GO" id="GO:0030246">
    <property type="term" value="F:carbohydrate binding"/>
    <property type="evidence" value="ECO:0007669"/>
    <property type="project" value="InterPro"/>
</dbReference>
<evidence type="ECO:0000259" key="6">
    <source>
        <dbReference type="Pfam" id="PF10566"/>
    </source>
</evidence>